<accession>A0ACB9Q0G5</accession>
<dbReference type="Proteomes" id="UP000828941">
    <property type="component" value="Chromosome 2"/>
</dbReference>
<sequence>MAKTTQSDIFADMEQVNMTCIDCKKLVFPNADSLRGFDAVDTIKSEVESTCPGVVSCADILAVTARDSVVAHWWDSGHRAYLSGPISMIYLGPNPYQDSNVWGTNGKIHSLVDLAVQFSRAGGIQPQQVPSDSDLSDPSMDLDDLITTFFNKGFSTQEMVALADRICNDVV</sequence>
<reference evidence="1 2" key="1">
    <citation type="journal article" date="2022" name="DNA Res.">
        <title>Chromosomal-level genome assembly of the orchid tree Bauhinia variegata (Leguminosae; Cercidoideae) supports the allotetraploid origin hypothesis of Bauhinia.</title>
        <authorList>
            <person name="Zhong Y."/>
            <person name="Chen Y."/>
            <person name="Zheng D."/>
            <person name="Pang J."/>
            <person name="Liu Y."/>
            <person name="Luo S."/>
            <person name="Meng S."/>
            <person name="Qian L."/>
            <person name="Wei D."/>
            <person name="Dai S."/>
            <person name="Zhou R."/>
        </authorList>
    </citation>
    <scope>NUCLEOTIDE SEQUENCE [LARGE SCALE GENOMIC DNA]</scope>
    <source>
        <strain evidence="1">BV-YZ2020</strain>
    </source>
</reference>
<dbReference type="EMBL" id="CM039427">
    <property type="protein sequence ID" value="KAI4353522.1"/>
    <property type="molecule type" value="Genomic_DNA"/>
</dbReference>
<gene>
    <name evidence="1" type="ORF">L6164_002466</name>
</gene>
<organism evidence="1 2">
    <name type="scientific">Bauhinia variegata</name>
    <name type="common">Purple orchid tree</name>
    <name type="synonym">Phanera variegata</name>
    <dbReference type="NCBI Taxonomy" id="167791"/>
    <lineage>
        <taxon>Eukaryota</taxon>
        <taxon>Viridiplantae</taxon>
        <taxon>Streptophyta</taxon>
        <taxon>Embryophyta</taxon>
        <taxon>Tracheophyta</taxon>
        <taxon>Spermatophyta</taxon>
        <taxon>Magnoliopsida</taxon>
        <taxon>eudicotyledons</taxon>
        <taxon>Gunneridae</taxon>
        <taxon>Pentapetalae</taxon>
        <taxon>rosids</taxon>
        <taxon>fabids</taxon>
        <taxon>Fabales</taxon>
        <taxon>Fabaceae</taxon>
        <taxon>Cercidoideae</taxon>
        <taxon>Cercideae</taxon>
        <taxon>Bauhiniinae</taxon>
        <taxon>Bauhinia</taxon>
    </lineage>
</organism>
<protein>
    <submittedName>
        <fullName evidence="1">Uncharacterized protein</fullName>
    </submittedName>
</protein>
<comment type="caution">
    <text evidence="1">The sequence shown here is derived from an EMBL/GenBank/DDBJ whole genome shotgun (WGS) entry which is preliminary data.</text>
</comment>
<name>A0ACB9Q0G5_BAUVA</name>
<proteinExistence type="predicted"/>
<evidence type="ECO:0000313" key="2">
    <source>
        <dbReference type="Proteomes" id="UP000828941"/>
    </source>
</evidence>
<keyword evidence="2" id="KW-1185">Reference proteome</keyword>
<evidence type="ECO:0000313" key="1">
    <source>
        <dbReference type="EMBL" id="KAI4353522.1"/>
    </source>
</evidence>